<keyword evidence="3" id="KW-1185">Reference proteome</keyword>
<feature type="transmembrane region" description="Helical" evidence="1">
    <location>
        <begin position="33"/>
        <end position="53"/>
    </location>
</feature>
<dbReference type="RefSeq" id="WP_123123954.1">
    <property type="nucleotide sequence ID" value="NZ_QKNW01000001.1"/>
</dbReference>
<evidence type="ECO:0000313" key="3">
    <source>
        <dbReference type="Proteomes" id="UP000270581"/>
    </source>
</evidence>
<name>A0AAJ4R881_9EURY</name>
<reference evidence="2 3" key="1">
    <citation type="submission" date="2018-11" db="EMBL/GenBank/DDBJ databases">
        <title>Genome sequences of Natronomonas sp. CBA1133.</title>
        <authorList>
            <person name="Roh S.W."/>
            <person name="Cha I.-T."/>
        </authorList>
    </citation>
    <scope>NUCLEOTIDE SEQUENCE [LARGE SCALE GENOMIC DNA]</scope>
    <source>
        <strain evidence="2 3">CBA1133</strain>
    </source>
</reference>
<keyword evidence="1" id="KW-0812">Transmembrane</keyword>
<proteinExistence type="predicted"/>
<dbReference type="Proteomes" id="UP000270581">
    <property type="component" value="Unassembled WGS sequence"/>
</dbReference>
<evidence type="ECO:0000313" key="2">
    <source>
        <dbReference type="EMBL" id="RNJ26070.1"/>
    </source>
</evidence>
<keyword evidence="1" id="KW-0472">Membrane</keyword>
<evidence type="ECO:0000256" key="1">
    <source>
        <dbReference type="SAM" id="Phobius"/>
    </source>
</evidence>
<gene>
    <name evidence="2" type="ORF">Nmn1133_04805</name>
</gene>
<organism evidence="2 3">
    <name type="scientific">Halosegnis longus</name>
    <dbReference type="NCBI Taxonomy" id="2216012"/>
    <lineage>
        <taxon>Archaea</taxon>
        <taxon>Methanobacteriati</taxon>
        <taxon>Methanobacteriota</taxon>
        <taxon>Stenosarchaea group</taxon>
        <taxon>Halobacteria</taxon>
        <taxon>Halobacteriales</taxon>
        <taxon>Natronomonadaceae</taxon>
        <taxon>Halosegnis</taxon>
    </lineage>
</organism>
<dbReference type="EMBL" id="RJJC01000001">
    <property type="protein sequence ID" value="RNJ26070.1"/>
    <property type="molecule type" value="Genomic_DNA"/>
</dbReference>
<comment type="caution">
    <text evidence="2">The sequence shown here is derived from an EMBL/GenBank/DDBJ whole genome shotgun (WGS) entry which is preliminary data.</text>
</comment>
<dbReference type="AlphaFoldDB" id="A0AAJ4R881"/>
<protein>
    <submittedName>
        <fullName evidence="2">Uncharacterized protein</fullName>
    </submittedName>
</protein>
<accession>A0AAJ4R881</accession>
<sequence>MSDRTRDALLFGILLAVIASAPAMPDGPALFVGLVAVVVGTVAFLATVTPAGFGRVVPKEE</sequence>
<keyword evidence="1" id="KW-1133">Transmembrane helix</keyword>